<comment type="caution">
    <text evidence="2">The sequence shown here is derived from an EMBL/GenBank/DDBJ whole genome shotgun (WGS) entry which is preliminary data.</text>
</comment>
<keyword evidence="3" id="KW-1185">Reference proteome</keyword>
<reference evidence="2 3" key="1">
    <citation type="submission" date="2018-10" db="EMBL/GenBank/DDBJ databases">
        <authorList>
            <person name="Li J."/>
        </authorList>
    </citation>
    <scope>NUCLEOTIDE SEQUENCE [LARGE SCALE GENOMIC DNA]</scope>
    <source>
        <strain evidence="2 3">ZD1-4</strain>
    </source>
</reference>
<evidence type="ECO:0008006" key="4">
    <source>
        <dbReference type="Google" id="ProtNLM"/>
    </source>
</evidence>
<dbReference type="AlphaFoldDB" id="A0A3L7J781"/>
<dbReference type="RefSeq" id="WP_121658690.1">
    <property type="nucleotide sequence ID" value="NZ_BMEK01000001.1"/>
</dbReference>
<dbReference type="EMBL" id="RCWJ01000001">
    <property type="protein sequence ID" value="RLQ86329.1"/>
    <property type="molecule type" value="Genomic_DNA"/>
</dbReference>
<accession>A0A3L7J781</accession>
<dbReference type="PANTHER" id="PTHR36974:SF1">
    <property type="entry name" value="DOXX FAMILY MEMBRANE PROTEIN"/>
    <property type="match status" value="1"/>
</dbReference>
<name>A0A3L7J781_9MICO</name>
<feature type="transmembrane region" description="Helical" evidence="1">
    <location>
        <begin position="21"/>
        <end position="40"/>
    </location>
</feature>
<dbReference type="Proteomes" id="UP000282460">
    <property type="component" value="Unassembled WGS sequence"/>
</dbReference>
<keyword evidence="1" id="KW-0812">Transmembrane</keyword>
<dbReference type="OrthoDB" id="3267646at2"/>
<protein>
    <recommendedName>
        <fullName evidence="4">DoxX family protein</fullName>
    </recommendedName>
</protein>
<feature type="transmembrane region" description="Helical" evidence="1">
    <location>
        <begin position="78"/>
        <end position="95"/>
    </location>
</feature>
<sequence>MRDTVRKPTLSTGRDTGAARSVASMFAVTGAIHFLRPSVFDAIVPRLLPGSSRFWTVSSGLAEWALAWLVATRATRSIGGLLSAVFLVAVFPANVRTVRVVRAKGTPALLAALARLPLQLPLIALALRVGRSES</sequence>
<gene>
    <name evidence="2" type="ORF">D9V28_05775</name>
</gene>
<organism evidence="2 3">
    <name type="scientific">Mycetocola zhadangensis</name>
    <dbReference type="NCBI Taxonomy" id="1164595"/>
    <lineage>
        <taxon>Bacteria</taxon>
        <taxon>Bacillati</taxon>
        <taxon>Actinomycetota</taxon>
        <taxon>Actinomycetes</taxon>
        <taxon>Micrococcales</taxon>
        <taxon>Microbacteriaceae</taxon>
        <taxon>Mycetocola</taxon>
    </lineage>
</organism>
<dbReference type="PANTHER" id="PTHR36974">
    <property type="entry name" value="MEMBRANE PROTEIN-RELATED"/>
    <property type="match status" value="1"/>
</dbReference>
<proteinExistence type="predicted"/>
<keyword evidence="1" id="KW-0472">Membrane</keyword>
<evidence type="ECO:0000256" key="1">
    <source>
        <dbReference type="SAM" id="Phobius"/>
    </source>
</evidence>
<evidence type="ECO:0000313" key="2">
    <source>
        <dbReference type="EMBL" id="RLQ86329.1"/>
    </source>
</evidence>
<evidence type="ECO:0000313" key="3">
    <source>
        <dbReference type="Proteomes" id="UP000282460"/>
    </source>
</evidence>
<keyword evidence="1" id="KW-1133">Transmembrane helix</keyword>